<dbReference type="SUPFAM" id="SSF56672">
    <property type="entry name" value="DNA/RNA polymerases"/>
    <property type="match status" value="1"/>
</dbReference>
<dbReference type="Pfam" id="PF00078">
    <property type="entry name" value="RVT_1"/>
    <property type="match status" value="1"/>
</dbReference>
<dbReference type="PANTHER" id="PTHR33116:SF78">
    <property type="entry name" value="OS12G0587133 PROTEIN"/>
    <property type="match status" value="1"/>
</dbReference>
<dbReference type="Proteomes" id="UP000826271">
    <property type="component" value="Unassembled WGS sequence"/>
</dbReference>
<accession>A0AAV6YBQ9</accession>
<dbReference type="InterPro" id="IPR000477">
    <property type="entry name" value="RT_dom"/>
</dbReference>
<comment type="caution">
    <text evidence="2">The sequence shown here is derived from an EMBL/GenBank/DDBJ whole genome shotgun (WGS) entry which is preliminary data.</text>
</comment>
<evidence type="ECO:0000313" key="3">
    <source>
        <dbReference type="Proteomes" id="UP000826271"/>
    </source>
</evidence>
<dbReference type="PANTHER" id="PTHR33116">
    <property type="entry name" value="REVERSE TRANSCRIPTASE ZINC-BINDING DOMAIN-CONTAINING PROTEIN-RELATED-RELATED"/>
    <property type="match status" value="1"/>
</dbReference>
<evidence type="ECO:0000259" key="1">
    <source>
        <dbReference type="PROSITE" id="PS50878"/>
    </source>
</evidence>
<dbReference type="InterPro" id="IPR043502">
    <property type="entry name" value="DNA/RNA_pol_sf"/>
</dbReference>
<dbReference type="AlphaFoldDB" id="A0AAV6YBQ9"/>
<organism evidence="2 3">
    <name type="scientific">Buddleja alternifolia</name>
    <dbReference type="NCBI Taxonomy" id="168488"/>
    <lineage>
        <taxon>Eukaryota</taxon>
        <taxon>Viridiplantae</taxon>
        <taxon>Streptophyta</taxon>
        <taxon>Embryophyta</taxon>
        <taxon>Tracheophyta</taxon>
        <taxon>Spermatophyta</taxon>
        <taxon>Magnoliopsida</taxon>
        <taxon>eudicotyledons</taxon>
        <taxon>Gunneridae</taxon>
        <taxon>Pentapetalae</taxon>
        <taxon>asterids</taxon>
        <taxon>lamiids</taxon>
        <taxon>Lamiales</taxon>
        <taxon>Scrophulariaceae</taxon>
        <taxon>Buddlejeae</taxon>
        <taxon>Buddleja</taxon>
    </lineage>
</organism>
<proteinExistence type="predicted"/>
<reference evidence="2" key="1">
    <citation type="submission" date="2019-10" db="EMBL/GenBank/DDBJ databases">
        <authorList>
            <person name="Zhang R."/>
            <person name="Pan Y."/>
            <person name="Wang J."/>
            <person name="Ma R."/>
            <person name="Yu S."/>
        </authorList>
    </citation>
    <scope>NUCLEOTIDE SEQUENCE</scope>
    <source>
        <strain evidence="2">LA-IB0</strain>
        <tissue evidence="2">Leaf</tissue>
    </source>
</reference>
<name>A0AAV6YBQ9_9LAMI</name>
<gene>
    <name evidence="2" type="ORF">BUALT_Bualt01G0095300</name>
</gene>
<feature type="domain" description="Reverse transcriptase" evidence="1">
    <location>
        <begin position="1"/>
        <end position="208"/>
    </location>
</feature>
<evidence type="ECO:0000313" key="2">
    <source>
        <dbReference type="EMBL" id="KAG8390552.1"/>
    </source>
</evidence>
<dbReference type="EMBL" id="WHWC01000001">
    <property type="protein sequence ID" value="KAG8390552.1"/>
    <property type="molecule type" value="Genomic_DNA"/>
</dbReference>
<protein>
    <recommendedName>
        <fullName evidence="1">Reverse transcriptase domain-containing protein</fullName>
    </recommendedName>
</protein>
<dbReference type="PROSITE" id="PS50878">
    <property type="entry name" value="RT_POL"/>
    <property type="match status" value="1"/>
</dbReference>
<keyword evidence="3" id="KW-1185">Reference proteome</keyword>
<sequence>MVARALTAQISESFLRVEDSQRILSRLYKVALSHTGSELGFLRQTLTFFNLPELLIRLIMRCVTCSKPRILWKGKPLLTVSPSCGLRQGDPFSPYLFVLCMERLAHTIDEVVTNGAWEPVDICRGGPAFSHLFFADDLILMARATPQSVESVRSVFDAVCSSSVFCVNAGKSKAFFSRNLEIRTQRRLARTLGIEKAQNLGRYLGVLI</sequence>